<proteinExistence type="predicted"/>
<dbReference type="InterPro" id="IPR006450">
    <property type="entry name" value="Phage_HK97_gp6-like"/>
</dbReference>
<dbReference type="Gene3D" id="1.10.3230.30">
    <property type="entry name" value="Phage gp6-like head-tail connector protein"/>
    <property type="match status" value="1"/>
</dbReference>
<accession>A0A3G6JG85</accession>
<dbReference type="AlphaFoldDB" id="A0A3G6JG85"/>
<dbReference type="CDD" id="cd08054">
    <property type="entry name" value="gp6"/>
    <property type="match status" value="1"/>
</dbReference>
<reference evidence="1" key="1">
    <citation type="submission" date="2018-07" db="EMBL/GenBank/DDBJ databases">
        <authorList>
            <person name="Somerville V."/>
        </authorList>
    </citation>
    <scope>NUCLEOTIDE SEQUENCE</scope>
    <source>
        <strain evidence="1">NWC_2_2</strain>
    </source>
</reference>
<dbReference type="NCBIfam" id="TIGR01560">
    <property type="entry name" value="put_DNA_pack"/>
    <property type="match status" value="1"/>
</dbReference>
<sequence>MSISSLKTTVTDEELTSVRNFCKLDEGVEDELLRVWLLAARRNVMGEVGEQIDDFYDDNPVFQQAVWIEVFNHFNNRTTTSTAFLSYNRIERDDINSLKDDYRYALEQQQLKEATNDGA</sequence>
<name>A0A3G6JG85_LACDL</name>
<protein>
    <submittedName>
        <fullName evidence="1">DNA-packaging protein</fullName>
    </submittedName>
</protein>
<gene>
    <name evidence="1" type="ORF">DQL93_05025</name>
</gene>
<dbReference type="EMBL" id="CP031023">
    <property type="protein sequence ID" value="AZA15978.1"/>
    <property type="molecule type" value="Genomic_DNA"/>
</dbReference>
<dbReference type="RefSeq" id="WP_016057801.1">
    <property type="nucleotide sequence ID" value="NZ_JAGJAG010000001.1"/>
</dbReference>
<evidence type="ECO:0000313" key="1">
    <source>
        <dbReference type="EMBL" id="AZA15978.1"/>
    </source>
</evidence>
<organism evidence="1">
    <name type="scientific">Lactobacillus delbrueckii subsp. lactis</name>
    <dbReference type="NCBI Taxonomy" id="29397"/>
    <lineage>
        <taxon>Bacteria</taxon>
        <taxon>Bacillati</taxon>
        <taxon>Bacillota</taxon>
        <taxon>Bacilli</taxon>
        <taxon>Lactobacillales</taxon>
        <taxon>Lactobacillaceae</taxon>
        <taxon>Lactobacillus</taxon>
    </lineage>
</organism>